<dbReference type="EMBL" id="GU474859">
    <property type="protein sequence ID" value="ADI17262.1"/>
    <property type="molecule type" value="Genomic_DNA"/>
</dbReference>
<sequence>MDKPATPYGDAHPTELSTPVPREEVHNRRISCNGFVREDGLYDIEAELTDNKTYPFPTEFLGDVTPDQFIHHMKVRVTVDRDMKVHAAEALTISGPYALCPTANDVFDSLVGLTIGPGWRRRVTDAIGGRHGCTHITELMGVVGTITYQTRFGEDARRRRLRVGATGMETAKSRSEKSASVLANSCIAYAIDED</sequence>
<organism evidence="2">
    <name type="scientific">uncultured alpha proteobacterium HF0070_17D04</name>
    <dbReference type="NCBI Taxonomy" id="710805"/>
    <lineage>
        <taxon>Bacteria</taxon>
        <taxon>Pseudomonadati</taxon>
        <taxon>Pseudomonadota</taxon>
        <taxon>Alphaproteobacteria</taxon>
        <taxon>environmental samples</taxon>
    </lineage>
</organism>
<evidence type="ECO:0008006" key="3">
    <source>
        <dbReference type="Google" id="ProtNLM"/>
    </source>
</evidence>
<name>E0XS71_9PROT</name>
<feature type="region of interest" description="Disordered" evidence="1">
    <location>
        <begin position="1"/>
        <end position="20"/>
    </location>
</feature>
<dbReference type="AlphaFoldDB" id="E0XS71"/>
<protein>
    <recommendedName>
        <fullName evidence="3">DUF2889 domain-containing protein</fullName>
    </recommendedName>
</protein>
<evidence type="ECO:0000256" key="1">
    <source>
        <dbReference type="SAM" id="MobiDB-lite"/>
    </source>
</evidence>
<evidence type="ECO:0000313" key="2">
    <source>
        <dbReference type="EMBL" id="ADI17262.1"/>
    </source>
</evidence>
<dbReference type="Pfam" id="PF11136">
    <property type="entry name" value="DUF2889"/>
    <property type="match status" value="1"/>
</dbReference>
<reference evidence="2" key="1">
    <citation type="journal article" date="2011" name="Environ. Microbiol.">
        <title>Time-series analyses of Monterey Bay coastal microbial picoplankton using a 'genome proxy' microarray.</title>
        <authorList>
            <person name="Rich V.I."/>
            <person name="Pham V.D."/>
            <person name="Eppley J."/>
            <person name="Shi Y."/>
            <person name="DeLong E.F."/>
        </authorList>
    </citation>
    <scope>NUCLEOTIDE SEQUENCE</scope>
</reference>
<accession>E0XS71</accession>
<proteinExistence type="predicted"/>
<dbReference type="InterPro" id="IPR021312">
    <property type="entry name" value="DUF2889"/>
</dbReference>